<reference evidence="1 2" key="2">
    <citation type="journal article" date="2021" name="Genomics">
        <title>High-quality reference genome for Clonorchis sinensis.</title>
        <authorList>
            <person name="Young N.D."/>
            <person name="Stroehlein A.J."/>
            <person name="Kinkar L."/>
            <person name="Wang T."/>
            <person name="Sohn W.M."/>
            <person name="Chang B.C.H."/>
            <person name="Kaur P."/>
            <person name="Weisz D."/>
            <person name="Dudchenko O."/>
            <person name="Aiden E.L."/>
            <person name="Korhonen P.K."/>
            <person name="Gasser R.B."/>
        </authorList>
    </citation>
    <scope>NUCLEOTIDE SEQUENCE [LARGE SCALE GENOMIC DNA]</scope>
    <source>
        <strain evidence="1">Cs-k2</strain>
    </source>
</reference>
<reference evidence="1 2" key="1">
    <citation type="journal article" date="2018" name="Biotechnol. Adv.">
        <title>Improved genomic resources and new bioinformatic workflow for the carcinogenic parasite Clonorchis sinensis: Biotechnological implications.</title>
        <authorList>
            <person name="Wang D."/>
            <person name="Korhonen P.K."/>
            <person name="Gasser R.B."/>
            <person name="Young N.D."/>
        </authorList>
    </citation>
    <scope>NUCLEOTIDE SEQUENCE [LARGE SCALE GENOMIC DNA]</scope>
    <source>
        <strain evidence="1">Cs-k2</strain>
    </source>
</reference>
<evidence type="ECO:0000313" key="2">
    <source>
        <dbReference type="Proteomes" id="UP000286415"/>
    </source>
</evidence>
<dbReference type="OrthoDB" id="734129at2759"/>
<dbReference type="EMBL" id="NIRI02000056">
    <property type="protein sequence ID" value="KAG5443251.1"/>
    <property type="molecule type" value="Genomic_DNA"/>
</dbReference>
<dbReference type="Proteomes" id="UP000286415">
    <property type="component" value="Unassembled WGS sequence"/>
</dbReference>
<proteinExistence type="predicted"/>
<dbReference type="InParanoid" id="A0A3R7F5H4"/>
<comment type="caution">
    <text evidence="1">The sequence shown here is derived from an EMBL/GenBank/DDBJ whole genome shotgun (WGS) entry which is preliminary data.</text>
</comment>
<dbReference type="AlphaFoldDB" id="A0A3R7F5H4"/>
<gene>
    <name evidence="1" type="ORF">CSKR_111052</name>
</gene>
<organism evidence="1 2">
    <name type="scientific">Clonorchis sinensis</name>
    <name type="common">Chinese liver fluke</name>
    <dbReference type="NCBI Taxonomy" id="79923"/>
    <lineage>
        <taxon>Eukaryota</taxon>
        <taxon>Metazoa</taxon>
        <taxon>Spiralia</taxon>
        <taxon>Lophotrochozoa</taxon>
        <taxon>Platyhelminthes</taxon>
        <taxon>Trematoda</taxon>
        <taxon>Digenea</taxon>
        <taxon>Opisthorchiida</taxon>
        <taxon>Opisthorchiata</taxon>
        <taxon>Opisthorchiidae</taxon>
        <taxon>Clonorchis</taxon>
    </lineage>
</organism>
<name>A0A3R7F5H4_CLOSI</name>
<evidence type="ECO:0000313" key="1">
    <source>
        <dbReference type="EMBL" id="KAG5443251.1"/>
    </source>
</evidence>
<sequence>MFSTHASLPYNHDLFESLIVKKRIKLWSEAQWLQRESTDQMVRGLNPTSASGLFLSRLGQPGSIPALVFPSGGTAVRHRKGATAERFFLLQEKWTAKRGHVVKFNQSIPQGCLNWIV</sequence>
<protein>
    <submittedName>
        <fullName evidence="1">Uncharacterized protein</fullName>
    </submittedName>
</protein>
<keyword evidence="2" id="KW-1185">Reference proteome</keyword>
<accession>A0A3R7F5H4</accession>